<keyword evidence="2" id="KW-1185">Reference proteome</keyword>
<reference evidence="1" key="1">
    <citation type="submission" date="2019-04" db="EMBL/GenBank/DDBJ databases">
        <title>Whole genome sequencing of cave bacteria.</title>
        <authorList>
            <person name="Gan H.M."/>
            <person name="Barton H."/>
            <person name="Savka M.A."/>
        </authorList>
    </citation>
    <scope>NUCLEOTIDE SEQUENCE [LARGE SCALE GENOMIC DNA]</scope>
    <source>
        <strain evidence="1">LC387</strain>
    </source>
</reference>
<dbReference type="Proteomes" id="UP000034832">
    <property type="component" value="Unassembled WGS sequence"/>
</dbReference>
<comment type="caution">
    <text evidence="1">The sequence shown here is derived from an EMBL/GenBank/DDBJ whole genome shotgun (WGS) entry which is preliminary data.</text>
</comment>
<gene>
    <name evidence="1" type="ORF">YH63_010270</name>
</gene>
<evidence type="ECO:0000313" key="2">
    <source>
        <dbReference type="Proteomes" id="UP000034832"/>
    </source>
</evidence>
<dbReference type="STRING" id="211460.YH63_08710"/>
<dbReference type="OrthoDB" id="9924988at2"/>
<sequence length="61" mass="6707">MIDAIHLFNLARGPMRALARNWMCKGLRRTVLRGTIGLDRHCGRCQAATTNDGRAIAIGKS</sequence>
<organism evidence="1 2">
    <name type="scientific">Afipia massiliensis</name>
    <dbReference type="NCBI Taxonomy" id="211460"/>
    <lineage>
        <taxon>Bacteria</taxon>
        <taxon>Pseudomonadati</taxon>
        <taxon>Pseudomonadota</taxon>
        <taxon>Alphaproteobacteria</taxon>
        <taxon>Hyphomicrobiales</taxon>
        <taxon>Nitrobacteraceae</taxon>
        <taxon>Afipia</taxon>
    </lineage>
</organism>
<name>A0A4U6BN73_9BRAD</name>
<evidence type="ECO:0000313" key="1">
    <source>
        <dbReference type="EMBL" id="TKT71772.1"/>
    </source>
</evidence>
<dbReference type="AlphaFoldDB" id="A0A4U6BN73"/>
<dbReference type="EMBL" id="LBIA02000001">
    <property type="protein sequence ID" value="TKT71772.1"/>
    <property type="molecule type" value="Genomic_DNA"/>
</dbReference>
<proteinExistence type="predicted"/>
<protein>
    <submittedName>
        <fullName evidence="1">Uncharacterized protein</fullName>
    </submittedName>
</protein>
<accession>A0A4U6BN73</accession>